<keyword evidence="1" id="KW-0812">Transmembrane</keyword>
<keyword evidence="1" id="KW-0472">Membrane</keyword>
<name>A0AAD5CTN4_AMBAR</name>
<organism evidence="2 3">
    <name type="scientific">Ambrosia artemisiifolia</name>
    <name type="common">Common ragweed</name>
    <dbReference type="NCBI Taxonomy" id="4212"/>
    <lineage>
        <taxon>Eukaryota</taxon>
        <taxon>Viridiplantae</taxon>
        <taxon>Streptophyta</taxon>
        <taxon>Embryophyta</taxon>
        <taxon>Tracheophyta</taxon>
        <taxon>Spermatophyta</taxon>
        <taxon>Magnoliopsida</taxon>
        <taxon>eudicotyledons</taxon>
        <taxon>Gunneridae</taxon>
        <taxon>Pentapetalae</taxon>
        <taxon>asterids</taxon>
        <taxon>campanulids</taxon>
        <taxon>Asterales</taxon>
        <taxon>Asteraceae</taxon>
        <taxon>Asteroideae</taxon>
        <taxon>Heliantheae alliance</taxon>
        <taxon>Heliantheae</taxon>
        <taxon>Ambrosia</taxon>
    </lineage>
</organism>
<feature type="transmembrane region" description="Helical" evidence="1">
    <location>
        <begin position="89"/>
        <end position="107"/>
    </location>
</feature>
<sequence>VNVHPSKQKSGFLPLFASHIPPPTIPALLRSAPNRGRRRNQRQIESGNFASSTTGVKVLRVLRIHELLALCQAAVDRDKVQMCSPYKTTVFRPPFIGLFLLVFYFNLPNVIHMNVKESIVTIKVFDEMRERGKGRKFVT</sequence>
<evidence type="ECO:0000313" key="2">
    <source>
        <dbReference type="EMBL" id="KAI7747689.1"/>
    </source>
</evidence>
<keyword evidence="3" id="KW-1185">Reference proteome</keyword>
<protein>
    <submittedName>
        <fullName evidence="2">Uncharacterized protein</fullName>
    </submittedName>
</protein>
<gene>
    <name evidence="2" type="ORF">M8C21_029027</name>
</gene>
<reference evidence="2" key="1">
    <citation type="submission" date="2022-06" db="EMBL/GenBank/DDBJ databases">
        <title>Uncovering the hologenomic basis of an extraordinary plant invasion.</title>
        <authorList>
            <person name="Bieker V.C."/>
            <person name="Martin M.D."/>
            <person name="Gilbert T."/>
            <person name="Hodgins K."/>
            <person name="Battlay P."/>
            <person name="Petersen B."/>
            <person name="Wilson J."/>
        </authorList>
    </citation>
    <scope>NUCLEOTIDE SEQUENCE</scope>
    <source>
        <strain evidence="2">AA19_3_7</strain>
        <tissue evidence="2">Leaf</tissue>
    </source>
</reference>
<accession>A0AAD5CTN4</accession>
<comment type="caution">
    <text evidence="2">The sequence shown here is derived from an EMBL/GenBank/DDBJ whole genome shotgun (WGS) entry which is preliminary data.</text>
</comment>
<dbReference type="EMBL" id="JAMZMK010006707">
    <property type="protein sequence ID" value="KAI7747689.1"/>
    <property type="molecule type" value="Genomic_DNA"/>
</dbReference>
<dbReference type="AlphaFoldDB" id="A0AAD5CTN4"/>
<keyword evidence="1" id="KW-1133">Transmembrane helix</keyword>
<evidence type="ECO:0000313" key="3">
    <source>
        <dbReference type="Proteomes" id="UP001206925"/>
    </source>
</evidence>
<dbReference type="Proteomes" id="UP001206925">
    <property type="component" value="Unassembled WGS sequence"/>
</dbReference>
<proteinExistence type="predicted"/>
<evidence type="ECO:0000256" key="1">
    <source>
        <dbReference type="SAM" id="Phobius"/>
    </source>
</evidence>
<feature type="non-terminal residue" evidence="2">
    <location>
        <position position="1"/>
    </location>
</feature>